<evidence type="ECO:0000313" key="1">
    <source>
        <dbReference type="EMBL" id="KAA8582822.1"/>
    </source>
</evidence>
<dbReference type="EMBL" id="VOFY01000019">
    <property type="protein sequence ID" value="KAA8582822.1"/>
    <property type="molecule type" value="Genomic_DNA"/>
</dbReference>
<dbReference type="AlphaFoldDB" id="A0A5J5CLR9"/>
<name>A0A5J5CLR9_9PERO</name>
<keyword evidence="2" id="KW-1185">Reference proteome</keyword>
<organism evidence="1 2">
    <name type="scientific">Etheostoma spectabile</name>
    <name type="common">orangethroat darter</name>
    <dbReference type="NCBI Taxonomy" id="54343"/>
    <lineage>
        <taxon>Eukaryota</taxon>
        <taxon>Metazoa</taxon>
        <taxon>Chordata</taxon>
        <taxon>Craniata</taxon>
        <taxon>Vertebrata</taxon>
        <taxon>Euteleostomi</taxon>
        <taxon>Actinopterygii</taxon>
        <taxon>Neopterygii</taxon>
        <taxon>Teleostei</taxon>
        <taxon>Neoteleostei</taxon>
        <taxon>Acanthomorphata</taxon>
        <taxon>Eupercaria</taxon>
        <taxon>Perciformes</taxon>
        <taxon>Percoidei</taxon>
        <taxon>Percidae</taxon>
        <taxon>Etheostomatinae</taxon>
        <taxon>Etheostoma</taxon>
    </lineage>
</organism>
<dbReference type="Proteomes" id="UP000327493">
    <property type="component" value="Chromosome 19"/>
</dbReference>
<proteinExistence type="predicted"/>
<comment type="caution">
    <text evidence="1">The sequence shown here is derived from an EMBL/GenBank/DDBJ whole genome shotgun (WGS) entry which is preliminary data.</text>
</comment>
<accession>A0A5J5CLR9</accession>
<gene>
    <name evidence="1" type="ORF">FQN60_006493</name>
</gene>
<protein>
    <submittedName>
        <fullName evidence="1">Uncharacterized protein</fullName>
    </submittedName>
</protein>
<sequence length="78" mass="9381">MHLVCLAPRRFPPQARGEYCEDSVVYSTSDTVNRTTTQPSREEWRMYRVQSSAQHFKHDDTSELCWYSHVCLWRIWLT</sequence>
<evidence type="ECO:0000313" key="2">
    <source>
        <dbReference type="Proteomes" id="UP000327493"/>
    </source>
</evidence>
<reference evidence="1 2" key="1">
    <citation type="submission" date="2019-08" db="EMBL/GenBank/DDBJ databases">
        <title>A chromosome-level genome assembly, high-density linkage maps, and genome scans reveal the genomic architecture of hybrid incompatibilities underlying speciation via character displacement in darters (Percidae: Etheostominae).</title>
        <authorList>
            <person name="Moran R.L."/>
            <person name="Catchen J.M."/>
            <person name="Fuller R.C."/>
        </authorList>
    </citation>
    <scope>NUCLEOTIDE SEQUENCE [LARGE SCALE GENOMIC DNA]</scope>
    <source>
        <strain evidence="1">EspeVRDwgs_2016</strain>
        <tissue evidence="1">Muscle</tissue>
    </source>
</reference>